<protein>
    <submittedName>
        <fullName evidence="1">Uncharacterized protein</fullName>
    </submittedName>
</protein>
<sequence>MSTIGFYEVVNIVDDVNTLALGLSGSSGVVVGISREDGKEEQYAVLSEGWTFMLGLSSLVATGIRLDRNAVYDGDTLRIPPEDYGNQS</sequence>
<reference evidence="2" key="1">
    <citation type="journal article" date="2019" name="Int. J. Syst. Evol. Microbiol.">
        <title>The Global Catalogue of Microorganisms (GCM) 10K type strain sequencing project: providing services to taxonomists for standard genome sequencing and annotation.</title>
        <authorList>
            <consortium name="The Broad Institute Genomics Platform"/>
            <consortium name="The Broad Institute Genome Sequencing Center for Infectious Disease"/>
            <person name="Wu L."/>
            <person name="Ma J."/>
        </authorList>
    </citation>
    <scope>NUCLEOTIDE SEQUENCE [LARGE SCALE GENOMIC DNA]</scope>
    <source>
        <strain evidence="2">ZS-22-S1</strain>
    </source>
</reference>
<dbReference type="RefSeq" id="WP_378054926.1">
    <property type="nucleotide sequence ID" value="NZ_JBHSIS010000002.1"/>
</dbReference>
<dbReference type="EMBL" id="JBHSIS010000002">
    <property type="protein sequence ID" value="MFC4852978.1"/>
    <property type="molecule type" value="Genomic_DNA"/>
</dbReference>
<evidence type="ECO:0000313" key="2">
    <source>
        <dbReference type="Proteomes" id="UP001595859"/>
    </source>
</evidence>
<proteinExistence type="predicted"/>
<comment type="caution">
    <text evidence="1">The sequence shown here is derived from an EMBL/GenBank/DDBJ whole genome shotgun (WGS) entry which is preliminary data.</text>
</comment>
<organism evidence="1 2">
    <name type="scientific">Actinophytocola glycyrrhizae</name>
    <dbReference type="NCBI Taxonomy" id="2044873"/>
    <lineage>
        <taxon>Bacteria</taxon>
        <taxon>Bacillati</taxon>
        <taxon>Actinomycetota</taxon>
        <taxon>Actinomycetes</taxon>
        <taxon>Pseudonocardiales</taxon>
        <taxon>Pseudonocardiaceae</taxon>
    </lineage>
</organism>
<keyword evidence="2" id="KW-1185">Reference proteome</keyword>
<evidence type="ECO:0000313" key="1">
    <source>
        <dbReference type="EMBL" id="MFC4852978.1"/>
    </source>
</evidence>
<dbReference type="Proteomes" id="UP001595859">
    <property type="component" value="Unassembled WGS sequence"/>
</dbReference>
<name>A0ABV9RWL0_9PSEU</name>
<gene>
    <name evidence="1" type="ORF">ACFPCV_05635</name>
</gene>
<accession>A0ABV9RWL0</accession>